<dbReference type="InterPro" id="IPR022301">
    <property type="entry name" value="Integral_membrane_YjbE"/>
</dbReference>
<keyword evidence="5 6" id="KW-0472">Membrane</keyword>
<evidence type="ECO:0000256" key="6">
    <source>
        <dbReference type="SAM" id="Phobius"/>
    </source>
</evidence>
<dbReference type="PANTHER" id="PTHR30238:SF4">
    <property type="entry name" value="SLL1022 PROTEIN"/>
    <property type="match status" value="1"/>
</dbReference>
<dbReference type="InterPro" id="IPR005496">
    <property type="entry name" value="Integral_membrane_TerC"/>
</dbReference>
<dbReference type="EMBL" id="JBHUIW010000002">
    <property type="protein sequence ID" value="MFD2180920.1"/>
    <property type="molecule type" value="Genomic_DNA"/>
</dbReference>
<keyword evidence="4 6" id="KW-1133">Transmembrane helix</keyword>
<organism evidence="7 8">
    <name type="scientific">Rhodoplanes azumiensis</name>
    <dbReference type="NCBI Taxonomy" id="1897628"/>
    <lineage>
        <taxon>Bacteria</taxon>
        <taxon>Pseudomonadati</taxon>
        <taxon>Pseudomonadota</taxon>
        <taxon>Alphaproteobacteria</taxon>
        <taxon>Hyphomicrobiales</taxon>
        <taxon>Nitrobacteraceae</taxon>
        <taxon>Rhodoplanes</taxon>
    </lineage>
</organism>
<evidence type="ECO:0000313" key="8">
    <source>
        <dbReference type="Proteomes" id="UP001597314"/>
    </source>
</evidence>
<proteinExistence type="inferred from homology"/>
<dbReference type="Proteomes" id="UP001597314">
    <property type="component" value="Unassembled WGS sequence"/>
</dbReference>
<comment type="caution">
    <text evidence="7">The sequence shown here is derived from an EMBL/GenBank/DDBJ whole genome shotgun (WGS) entry which is preliminary data.</text>
</comment>
<dbReference type="Pfam" id="PF03741">
    <property type="entry name" value="TerC"/>
    <property type="match status" value="1"/>
</dbReference>
<keyword evidence="3 6" id="KW-0812">Transmembrane</keyword>
<evidence type="ECO:0000256" key="4">
    <source>
        <dbReference type="ARBA" id="ARBA00022989"/>
    </source>
</evidence>
<evidence type="ECO:0000256" key="5">
    <source>
        <dbReference type="ARBA" id="ARBA00023136"/>
    </source>
</evidence>
<feature type="transmembrane region" description="Helical" evidence="6">
    <location>
        <begin position="91"/>
        <end position="110"/>
    </location>
</feature>
<name>A0ABW5AFA4_9BRAD</name>
<dbReference type="RefSeq" id="WP_378476122.1">
    <property type="nucleotide sequence ID" value="NZ_JBHUIW010000002.1"/>
</dbReference>
<comment type="similarity">
    <text evidence="2">Belongs to the TerC family.</text>
</comment>
<dbReference type="NCBIfam" id="TIGR03717">
    <property type="entry name" value="R_switched_YjbE"/>
    <property type="match status" value="1"/>
</dbReference>
<keyword evidence="8" id="KW-1185">Reference proteome</keyword>
<feature type="transmembrane region" description="Helical" evidence="6">
    <location>
        <begin position="63"/>
        <end position="85"/>
    </location>
</feature>
<evidence type="ECO:0000256" key="1">
    <source>
        <dbReference type="ARBA" id="ARBA00004141"/>
    </source>
</evidence>
<evidence type="ECO:0000256" key="2">
    <source>
        <dbReference type="ARBA" id="ARBA00007511"/>
    </source>
</evidence>
<feature type="transmembrane region" description="Helical" evidence="6">
    <location>
        <begin position="184"/>
        <end position="203"/>
    </location>
</feature>
<feature type="transmembrane region" description="Helical" evidence="6">
    <location>
        <begin position="28"/>
        <end position="51"/>
    </location>
</feature>
<evidence type="ECO:0000313" key="7">
    <source>
        <dbReference type="EMBL" id="MFD2180920.1"/>
    </source>
</evidence>
<dbReference type="PANTHER" id="PTHR30238">
    <property type="entry name" value="MEMBRANE BOUND PREDICTED REDOX MODULATOR"/>
    <property type="match status" value="1"/>
</dbReference>
<evidence type="ECO:0000256" key="3">
    <source>
        <dbReference type="ARBA" id="ARBA00022692"/>
    </source>
</evidence>
<feature type="transmembrane region" description="Helical" evidence="6">
    <location>
        <begin position="156"/>
        <end position="177"/>
    </location>
</feature>
<gene>
    <name evidence="7" type="ORF">ACFSOX_02040</name>
</gene>
<comment type="subcellular location">
    <subcellularLocation>
        <location evidence="1">Membrane</location>
        <topology evidence="1">Multi-pass membrane protein</topology>
    </subcellularLocation>
</comment>
<reference evidence="8" key="1">
    <citation type="journal article" date="2019" name="Int. J. Syst. Evol. Microbiol.">
        <title>The Global Catalogue of Microorganisms (GCM) 10K type strain sequencing project: providing services to taxonomists for standard genome sequencing and annotation.</title>
        <authorList>
            <consortium name="The Broad Institute Genomics Platform"/>
            <consortium name="The Broad Institute Genome Sequencing Center for Infectious Disease"/>
            <person name="Wu L."/>
            <person name="Ma J."/>
        </authorList>
    </citation>
    <scope>NUCLEOTIDE SEQUENCE [LARGE SCALE GENOMIC DNA]</scope>
    <source>
        <strain evidence="8">CGMCC 1.6774</strain>
    </source>
</reference>
<feature type="transmembrane region" description="Helical" evidence="6">
    <location>
        <begin position="223"/>
        <end position="242"/>
    </location>
</feature>
<accession>A0ABW5AFA4</accession>
<protein>
    <submittedName>
        <fullName evidence="7">TerC family protein</fullName>
    </submittedName>
</protein>
<feature type="transmembrane region" description="Helical" evidence="6">
    <location>
        <begin position="131"/>
        <end position="150"/>
    </location>
</feature>
<sequence length="259" mass="27197">MIAADYLNPAYWSAVLHSGMAEMAMPSFWVAVGKIIWINILLSGDNAVVIAMACRSLPPKQRFWGMILGAGVAVGLRILFTVVIASLMTMPYLKIAGGLALFYIACKLLVPDESHGEVEAADHLWRAVRMVAIADIVMSLDNVIAIAAAAGGSLLLLVFGLAVSVPLIIAGAALIMGLLDRFPILIWAGAALLGWITGEVLATDPAVEPLLVARFGAEGAHQVELAAAAVCAVLVLVVGGLWRRSKQARAAAKVAEHEA</sequence>